<keyword evidence="3" id="KW-1185">Reference proteome</keyword>
<dbReference type="GeneID" id="81599921"/>
<dbReference type="PANTHER" id="PTHR42815">
    <property type="entry name" value="FAD-BINDING, PUTATIVE (AFU_ORTHOLOGUE AFUA_6G07600)-RELATED"/>
    <property type="match status" value="1"/>
</dbReference>
<accession>A0AAD6G1L2</accession>
<evidence type="ECO:0000313" key="2">
    <source>
        <dbReference type="EMBL" id="KAJ5449847.1"/>
    </source>
</evidence>
<dbReference type="InterPro" id="IPR001433">
    <property type="entry name" value="OxRdtase_FAD/NAD-bd"/>
</dbReference>
<dbReference type="GO" id="GO:0016491">
    <property type="term" value="F:oxidoreductase activity"/>
    <property type="evidence" value="ECO:0007669"/>
    <property type="project" value="InterPro"/>
</dbReference>
<dbReference type="SUPFAM" id="SSF52343">
    <property type="entry name" value="Ferredoxin reductase-like, C-terminal NADP-linked domain"/>
    <property type="match status" value="1"/>
</dbReference>
<evidence type="ECO:0000313" key="3">
    <source>
        <dbReference type="Proteomes" id="UP001213681"/>
    </source>
</evidence>
<dbReference type="InterPro" id="IPR039261">
    <property type="entry name" value="FNR_nucleotide-bd"/>
</dbReference>
<dbReference type="Proteomes" id="UP001213681">
    <property type="component" value="Unassembled WGS sequence"/>
</dbReference>
<dbReference type="PANTHER" id="PTHR42815:SF2">
    <property type="entry name" value="FAD-BINDING, PUTATIVE (AFU_ORTHOLOGUE AFUA_6G07600)-RELATED"/>
    <property type="match status" value="1"/>
</dbReference>
<dbReference type="EMBL" id="JAPVEA010000006">
    <property type="protein sequence ID" value="KAJ5449847.1"/>
    <property type="molecule type" value="Genomic_DNA"/>
</dbReference>
<sequence length="521" mass="57616">MATTALQGWHPGELAVQRKLGFADAVNDRWLHISNFLPEQHRKFHTSNLLLAPVTTIDEVDRPWASVVAGPSGYFGFVKSPDPTTLSISAGLWEGDPLLDTLKARINPKHRLAARPERFLVAGLGIDFETRRCNKFAGFIRSVSTTTVSEYHFDLQVAEALGNCPKYINIRKLIPYRHTRPVVAHRQENLTPHQRLPKEVIEFILKSDTVFVGSIYKSEISFTTGDILYTTGLAENLVGPSVVKIMARHTAITSMQVTAFVFVRDALPVRQQPGTTVERSPYSPNVKYLVEESGNQASSAVQSRARLQDAVQISSDLAVFRFKVITKSGVSDLSVRPGQAIVLDFMDWIGPPQYQHMAHSAPRSLNDDCISGTTGDFSLHHGKVNVLWVAGGIGITPFLAMLSALVERGSTAEGDIMLVLATKDAKAMLGLMRQSLEKISLAVHIRIDIFTHDEQIDVKDLEKLPQTISVHRDRIRPEHWANVPKDKEVFICGPNDFGDSVTAGLRAAGLPLGQIQREGFH</sequence>
<proteinExistence type="predicted"/>
<feature type="domain" description="Oxidoreductase FAD/NAD(P)-binding" evidence="1">
    <location>
        <begin position="389"/>
        <end position="498"/>
    </location>
</feature>
<reference evidence="2" key="1">
    <citation type="submission" date="2022-12" db="EMBL/GenBank/DDBJ databases">
        <authorList>
            <person name="Petersen C."/>
        </authorList>
    </citation>
    <scope>NUCLEOTIDE SEQUENCE</scope>
    <source>
        <strain evidence="2">IBT 16125</strain>
    </source>
</reference>
<dbReference type="PRINTS" id="PR00410">
    <property type="entry name" value="PHEHYDRXLASE"/>
</dbReference>
<dbReference type="Pfam" id="PF00175">
    <property type="entry name" value="NAD_binding_1"/>
    <property type="match status" value="1"/>
</dbReference>
<reference evidence="2" key="2">
    <citation type="journal article" date="2023" name="IMA Fungus">
        <title>Comparative genomic study of the Penicillium genus elucidates a diverse pangenome and 15 lateral gene transfer events.</title>
        <authorList>
            <person name="Petersen C."/>
            <person name="Sorensen T."/>
            <person name="Nielsen M.R."/>
            <person name="Sondergaard T.E."/>
            <person name="Sorensen J.L."/>
            <person name="Fitzpatrick D.A."/>
            <person name="Frisvad J.C."/>
            <person name="Nielsen K.L."/>
        </authorList>
    </citation>
    <scope>NUCLEOTIDE SEQUENCE</scope>
    <source>
        <strain evidence="2">IBT 16125</strain>
    </source>
</reference>
<comment type="caution">
    <text evidence="2">The sequence shown here is derived from an EMBL/GenBank/DDBJ whole genome shotgun (WGS) entry which is preliminary data.</text>
</comment>
<name>A0AAD6G1L2_9EURO</name>
<dbReference type="RefSeq" id="XP_056765382.1">
    <property type="nucleotide sequence ID" value="XM_056909678.1"/>
</dbReference>
<protein>
    <recommendedName>
        <fullName evidence="1">Oxidoreductase FAD/NAD(P)-binding domain-containing protein</fullName>
    </recommendedName>
</protein>
<dbReference type="AlphaFoldDB" id="A0AAD6G1L2"/>
<dbReference type="Gene3D" id="3.40.50.80">
    <property type="entry name" value="Nucleotide-binding domain of ferredoxin-NADP reductase (FNR) module"/>
    <property type="match status" value="1"/>
</dbReference>
<gene>
    <name evidence="2" type="ORF">N7458_006296</name>
</gene>
<evidence type="ECO:0000259" key="1">
    <source>
        <dbReference type="Pfam" id="PF00175"/>
    </source>
</evidence>
<organism evidence="2 3">
    <name type="scientific">Penicillium daleae</name>
    <dbReference type="NCBI Taxonomy" id="63821"/>
    <lineage>
        <taxon>Eukaryota</taxon>
        <taxon>Fungi</taxon>
        <taxon>Dikarya</taxon>
        <taxon>Ascomycota</taxon>
        <taxon>Pezizomycotina</taxon>
        <taxon>Eurotiomycetes</taxon>
        <taxon>Eurotiomycetidae</taxon>
        <taxon>Eurotiales</taxon>
        <taxon>Aspergillaceae</taxon>
        <taxon>Penicillium</taxon>
    </lineage>
</organism>